<dbReference type="Proteomes" id="UP000441354">
    <property type="component" value="Unassembled WGS sequence"/>
</dbReference>
<reference evidence="2 3" key="1">
    <citation type="journal article" date="2014" name="Arch. Microbiol.">
        <title>Bacillus mesophilum sp. nov., strain IITR-54T, a novel 4-chlorobiphenyl dechlorinating bacterium.</title>
        <authorList>
            <person name="Manickam N."/>
            <person name="Singh N.K."/>
            <person name="Bajaj A."/>
            <person name="Kumar R.M."/>
            <person name="Kaur G."/>
            <person name="Kaur N."/>
            <person name="Bala M."/>
            <person name="Kumar A."/>
            <person name="Mayilraj S."/>
        </authorList>
    </citation>
    <scope>NUCLEOTIDE SEQUENCE [LARGE SCALE GENOMIC DNA]</scope>
    <source>
        <strain evidence="2 3">IITR-54</strain>
    </source>
</reference>
<keyword evidence="3" id="KW-1185">Reference proteome</keyword>
<feature type="domain" description="Sin" evidence="1">
    <location>
        <begin position="1"/>
        <end position="38"/>
    </location>
</feature>
<organism evidence="2 3">
    <name type="scientific">Bacillus mesophilum</name>
    <dbReference type="NCBI Taxonomy" id="1071718"/>
    <lineage>
        <taxon>Bacteria</taxon>
        <taxon>Bacillati</taxon>
        <taxon>Bacillota</taxon>
        <taxon>Bacilli</taxon>
        <taxon>Bacillales</taxon>
        <taxon>Bacillaceae</taxon>
        <taxon>Bacillus</taxon>
    </lineage>
</organism>
<dbReference type="PROSITE" id="PS51500">
    <property type="entry name" value="SIN"/>
    <property type="match status" value="1"/>
</dbReference>
<dbReference type="AlphaFoldDB" id="A0A7V7RKY6"/>
<dbReference type="GO" id="GO:0006355">
    <property type="term" value="P:regulation of DNA-templated transcription"/>
    <property type="evidence" value="ECO:0007669"/>
    <property type="project" value="InterPro"/>
</dbReference>
<evidence type="ECO:0000313" key="3">
    <source>
        <dbReference type="Proteomes" id="UP000441354"/>
    </source>
</evidence>
<dbReference type="GO" id="GO:0046983">
    <property type="term" value="F:protein dimerization activity"/>
    <property type="evidence" value="ECO:0007669"/>
    <property type="project" value="InterPro"/>
</dbReference>
<comment type="caution">
    <text evidence="2">The sequence shown here is derived from an EMBL/GenBank/DDBJ whole genome shotgun (WGS) entry which is preliminary data.</text>
</comment>
<evidence type="ECO:0000313" key="2">
    <source>
        <dbReference type="EMBL" id="KAB2332059.1"/>
    </source>
</evidence>
<name>A0A7V7RKY6_9BACI</name>
<dbReference type="RefSeq" id="WP_151574901.1">
    <property type="nucleotide sequence ID" value="NZ_WBOT01000004.1"/>
</dbReference>
<evidence type="ECO:0000259" key="1">
    <source>
        <dbReference type="PROSITE" id="PS51500"/>
    </source>
</evidence>
<dbReference type="InterPro" id="IPR036281">
    <property type="entry name" value="SinR/SinI_dimer_dom_sf"/>
</dbReference>
<accession>A0A7V7RKY6</accession>
<proteinExistence type="predicted"/>
<dbReference type="SUPFAM" id="SSF47406">
    <property type="entry name" value="SinR repressor dimerisation domain-like"/>
    <property type="match status" value="1"/>
</dbReference>
<dbReference type="OrthoDB" id="2721940at2"/>
<dbReference type="GO" id="GO:0003677">
    <property type="term" value="F:DNA binding"/>
    <property type="evidence" value="ECO:0007669"/>
    <property type="project" value="UniProtKB-KW"/>
</dbReference>
<gene>
    <name evidence="2" type="primary">sinI</name>
    <name evidence="2" type="ORF">F7732_14765</name>
</gene>
<dbReference type="InterPro" id="IPR010981">
    <property type="entry name" value="SinR/SinI_dimer_dom"/>
</dbReference>
<dbReference type="EMBL" id="WBOT01000004">
    <property type="protein sequence ID" value="KAB2332059.1"/>
    <property type="molecule type" value="Genomic_DNA"/>
</dbReference>
<dbReference type="Pfam" id="PF08671">
    <property type="entry name" value="SinI"/>
    <property type="match status" value="1"/>
</dbReference>
<keyword evidence="2" id="KW-0238">DNA-binding</keyword>
<sequence length="45" mass="5275">MMSNNREVVDAEWIQLITEAKNMGLEQAEIRAFLQCHLEKEVEKV</sequence>
<protein>
    <submittedName>
        <fullName evidence="2">DNA-binding anti-repressor SinI</fullName>
    </submittedName>
</protein>